<feature type="compositionally biased region" description="Low complexity" evidence="1">
    <location>
        <begin position="10"/>
        <end position="29"/>
    </location>
</feature>
<dbReference type="Pfam" id="PF06048">
    <property type="entry name" value="DUF927"/>
    <property type="match status" value="1"/>
</dbReference>
<protein>
    <submittedName>
        <fullName evidence="3">DUF927 domain-containing protein</fullName>
    </submittedName>
</protein>
<dbReference type="RefSeq" id="WP_160939037.1">
    <property type="nucleotide sequence ID" value="NZ_SNVJ01000024.1"/>
</dbReference>
<evidence type="ECO:0000313" key="3">
    <source>
        <dbReference type="EMBL" id="MXP65630.1"/>
    </source>
</evidence>
<name>A0A845BHR8_9PROT</name>
<accession>A0A845BHR8</accession>
<dbReference type="Proteomes" id="UP000460715">
    <property type="component" value="Unassembled WGS sequence"/>
</dbReference>
<gene>
    <name evidence="3" type="ORF">E0493_19970</name>
</gene>
<organism evidence="3 4">
    <name type="scientific">Teichococcus coralli</name>
    <dbReference type="NCBI Taxonomy" id="2545983"/>
    <lineage>
        <taxon>Bacteria</taxon>
        <taxon>Pseudomonadati</taxon>
        <taxon>Pseudomonadota</taxon>
        <taxon>Alphaproteobacteria</taxon>
        <taxon>Acetobacterales</taxon>
        <taxon>Roseomonadaceae</taxon>
        <taxon>Roseomonas</taxon>
    </lineage>
</organism>
<reference evidence="3 4" key="1">
    <citation type="submission" date="2019-03" db="EMBL/GenBank/DDBJ databases">
        <title>Roseomonas sp. a novel Roseomonas species isolated from Sea whip Gorgonian.</title>
        <authorList>
            <person name="Li F."/>
            <person name="Pan X."/>
            <person name="Huang S."/>
            <person name="Li Z."/>
            <person name="Meng B."/>
        </authorList>
    </citation>
    <scope>NUCLEOTIDE SEQUENCE [LARGE SCALE GENOMIC DNA]</scope>
    <source>
        <strain evidence="3 4">M0104</strain>
    </source>
</reference>
<keyword evidence="4" id="KW-1185">Reference proteome</keyword>
<dbReference type="OrthoDB" id="784829at2"/>
<evidence type="ECO:0000313" key="4">
    <source>
        <dbReference type="Proteomes" id="UP000460715"/>
    </source>
</evidence>
<feature type="compositionally biased region" description="Basic and acidic residues" evidence="1">
    <location>
        <begin position="79"/>
        <end position="95"/>
    </location>
</feature>
<comment type="caution">
    <text evidence="3">The sequence shown here is derived from an EMBL/GenBank/DDBJ whole genome shotgun (WGS) entry which is preliminary data.</text>
</comment>
<dbReference type="EMBL" id="SNVJ01000024">
    <property type="protein sequence ID" value="MXP65630.1"/>
    <property type="molecule type" value="Genomic_DNA"/>
</dbReference>
<feature type="region of interest" description="Disordered" evidence="1">
    <location>
        <begin position="1"/>
        <end position="31"/>
    </location>
</feature>
<feature type="domain" description="DUF927" evidence="2">
    <location>
        <begin position="188"/>
        <end position="447"/>
    </location>
</feature>
<evidence type="ECO:0000256" key="1">
    <source>
        <dbReference type="SAM" id="MobiDB-lite"/>
    </source>
</evidence>
<dbReference type="InterPro" id="IPR009270">
    <property type="entry name" value="DUF927"/>
</dbReference>
<dbReference type="AlphaFoldDB" id="A0A845BHR8"/>
<evidence type="ECO:0000259" key="2">
    <source>
        <dbReference type="Pfam" id="PF06048"/>
    </source>
</evidence>
<sequence>MSEAAHDTTDFTGSSGSSSSNTESDAAAADLHRAAERLADLEEADFNAVEKAEAAKLGISVTALRRLRNEARQKRKKAERAEDAASAAAEKEARDAKRRAAREPAAWTRMIKRLVDLPRQECEAEIQQLAADLGLGVGELRSAVAAEKRRQRAVLERALGAAGPLPMGEVLWPPGYNMEPDGFFFTQGKDDLVRLCDPFLVEGEARNPEGEDWALCLRWEDGDGRPHRFIMPRQMTVEPGAGLETELMRRGLQVDADMTARTLLRVALSKVRTGSRITLIERSGWHGKAYALPDGGVIGAPPEPLLLRSPTAAAAVAKAGDLEGWKAEVAALAEGNDLPAFCMSVAFAAPLLQLTGDDGTGFHLSGGSKTGKTTALQSAVSAYGPPNKLGALRDWRTTANGFEAACALASDGLLVLDEIHQADPRELTGAIYAFANGGGKSRMTKNLVARERATWRLLLLSSGEVGVATMVERAGEKLPAGAALRLITLEVPNTDAWPVRHGHADRASMMIALHAGLRRHHGVAGRAFLAQLVAARQADEEALLQLLMAMQTQFAETLPAEANPQVRHAARYFALVAAAGEMAIEWEVLPWAAGEAERAVRAVMAAWLARRGGVEAGEDLEALKRLRGFISTHGASRFETIGRGGITEEVESQDPRVINRVGWREKEAGSWRYFISLDAWRTEIFAGADAQTAARALAKVGVLQREGRNIPIYKPIPGEGRVRVYAVRAGILAEGPEDA</sequence>
<proteinExistence type="predicted"/>
<feature type="region of interest" description="Disordered" evidence="1">
    <location>
        <begin position="70"/>
        <end position="101"/>
    </location>
</feature>